<dbReference type="eggNOG" id="ENOG502ZTSQ">
    <property type="taxonomic scope" value="Bacteria"/>
</dbReference>
<proteinExistence type="predicted"/>
<dbReference type="InParanoid" id="C1F9I6"/>
<sequence length="109" mass="11594">MGNALTALEDQYFLINDNYGSLMGQCATDDQKAQLLKQLTTARTNYWSAINKVLHDDDPEVQSLTSQLNTLKLTLQATIDSGQNIAAVLGAIAQAVGVGTQLAALAISL</sequence>
<dbReference type="KEGG" id="aca:ACP_2143"/>
<evidence type="ECO:0000313" key="1">
    <source>
        <dbReference type="EMBL" id="ACO31584.1"/>
    </source>
</evidence>
<dbReference type="STRING" id="240015.ACP_2143"/>
<dbReference type="RefSeq" id="WP_015897242.1">
    <property type="nucleotide sequence ID" value="NC_012483.1"/>
</dbReference>
<evidence type="ECO:0000313" key="2">
    <source>
        <dbReference type="Proteomes" id="UP000002207"/>
    </source>
</evidence>
<name>C1F9I6_ACIC5</name>
<gene>
    <name evidence="1" type="ordered locus">ACP_2143</name>
</gene>
<dbReference type="EMBL" id="CP001472">
    <property type="protein sequence ID" value="ACO31584.1"/>
    <property type="molecule type" value="Genomic_DNA"/>
</dbReference>
<keyword evidence="2" id="KW-1185">Reference proteome</keyword>
<organism evidence="1 2">
    <name type="scientific">Acidobacterium capsulatum (strain ATCC 51196 / DSM 11244 / BCRC 80197 / JCM 7670 / NBRC 15755 / NCIMB 13165 / 161)</name>
    <dbReference type="NCBI Taxonomy" id="240015"/>
    <lineage>
        <taxon>Bacteria</taxon>
        <taxon>Pseudomonadati</taxon>
        <taxon>Acidobacteriota</taxon>
        <taxon>Terriglobia</taxon>
        <taxon>Terriglobales</taxon>
        <taxon>Acidobacteriaceae</taxon>
        <taxon>Acidobacterium</taxon>
    </lineage>
</organism>
<accession>C1F9I6</accession>
<protein>
    <submittedName>
        <fullName evidence="1">Uncharacterized protein</fullName>
    </submittedName>
</protein>
<dbReference type="Proteomes" id="UP000002207">
    <property type="component" value="Chromosome"/>
</dbReference>
<dbReference type="HOGENOM" id="CLU_2178085_0_0_0"/>
<dbReference type="AlphaFoldDB" id="C1F9I6"/>
<reference evidence="1 2" key="1">
    <citation type="journal article" date="2009" name="Appl. Environ. Microbiol.">
        <title>Three genomes from the phylum Acidobacteria provide insight into the lifestyles of these microorganisms in soils.</title>
        <authorList>
            <person name="Ward N.L."/>
            <person name="Challacombe J.F."/>
            <person name="Janssen P.H."/>
            <person name="Henrissat B."/>
            <person name="Coutinho P.M."/>
            <person name="Wu M."/>
            <person name="Xie G."/>
            <person name="Haft D.H."/>
            <person name="Sait M."/>
            <person name="Badger J."/>
            <person name="Barabote R.D."/>
            <person name="Bradley B."/>
            <person name="Brettin T.S."/>
            <person name="Brinkac L.M."/>
            <person name="Bruce D."/>
            <person name="Creasy T."/>
            <person name="Daugherty S.C."/>
            <person name="Davidsen T.M."/>
            <person name="DeBoy R.T."/>
            <person name="Detter J.C."/>
            <person name="Dodson R.J."/>
            <person name="Durkin A.S."/>
            <person name="Ganapathy A."/>
            <person name="Gwinn-Giglio M."/>
            <person name="Han C.S."/>
            <person name="Khouri H."/>
            <person name="Kiss H."/>
            <person name="Kothari S.P."/>
            <person name="Madupu R."/>
            <person name="Nelson K.E."/>
            <person name="Nelson W.C."/>
            <person name="Paulsen I."/>
            <person name="Penn K."/>
            <person name="Ren Q."/>
            <person name="Rosovitz M.J."/>
            <person name="Selengut J.D."/>
            <person name="Shrivastava S."/>
            <person name="Sullivan S.A."/>
            <person name="Tapia R."/>
            <person name="Thompson L.S."/>
            <person name="Watkins K.L."/>
            <person name="Yang Q."/>
            <person name="Yu C."/>
            <person name="Zafar N."/>
            <person name="Zhou L."/>
            <person name="Kuske C.R."/>
        </authorList>
    </citation>
    <scope>NUCLEOTIDE SEQUENCE [LARGE SCALE GENOMIC DNA]</scope>
    <source>
        <strain evidence="2">ATCC 51196 / DSM 11244 / BCRC 80197 / JCM 7670 / NBRC 15755 / NCIMB 13165 / 161</strain>
    </source>
</reference>
<dbReference type="OrthoDB" id="122793at2"/>